<accession>A0A0B9A3B7</accession>
<feature type="region of interest" description="Disordered" evidence="3">
    <location>
        <begin position="47"/>
        <end position="95"/>
    </location>
</feature>
<dbReference type="OrthoDB" id="5507614at2"/>
<keyword evidence="2" id="KW-0697">Rotamase</keyword>
<comment type="caution">
    <text evidence="5">The sequence shown here is derived from an EMBL/GenBank/DDBJ whole genome shotgun (WGS) entry which is preliminary data.</text>
</comment>
<evidence type="ECO:0000256" key="3">
    <source>
        <dbReference type="SAM" id="MobiDB-lite"/>
    </source>
</evidence>
<keyword evidence="2 5" id="KW-0413">Isomerase</keyword>
<dbReference type="InterPro" id="IPR044666">
    <property type="entry name" value="Cyclophilin_A-like"/>
</dbReference>
<reference evidence="5 6" key="1">
    <citation type="submission" date="2014-11" db="EMBL/GenBank/DDBJ databases">
        <title>Draft Genome Sequence of Brevibacterium linens AE038-8.</title>
        <authorList>
            <person name="Maizel D."/>
            <person name="Utturkar S.M."/>
            <person name="Brown S.D."/>
            <person name="Ferrero M."/>
            <person name="Rosen B.P."/>
        </authorList>
    </citation>
    <scope>NUCLEOTIDE SEQUENCE [LARGE SCALE GENOMIC DNA]</scope>
    <source>
        <strain evidence="5 6">AE038-8</strain>
    </source>
</reference>
<dbReference type="PRINTS" id="PR00153">
    <property type="entry name" value="CSAPPISMRASE"/>
</dbReference>
<comment type="function">
    <text evidence="1 2">PPIases accelerate the folding of proteins. It catalyzes the cis-trans isomerization of proline imidic peptide bonds in oligopeptides.</text>
</comment>
<dbReference type="PANTHER" id="PTHR45625:SF3">
    <property type="entry name" value="PEPTIDYL-PROLYL CIS-TRANS ISOMERASE B-RELATED"/>
    <property type="match status" value="1"/>
</dbReference>
<evidence type="ECO:0000256" key="1">
    <source>
        <dbReference type="ARBA" id="ARBA00002388"/>
    </source>
</evidence>
<dbReference type="CDD" id="cd00317">
    <property type="entry name" value="cyclophilin"/>
    <property type="match status" value="1"/>
</dbReference>
<evidence type="ECO:0000313" key="6">
    <source>
        <dbReference type="Proteomes" id="UP000031488"/>
    </source>
</evidence>
<feature type="region of interest" description="Disordered" evidence="3">
    <location>
        <begin position="227"/>
        <end position="251"/>
    </location>
</feature>
<evidence type="ECO:0000256" key="2">
    <source>
        <dbReference type="RuleBase" id="RU363019"/>
    </source>
</evidence>
<dbReference type="Pfam" id="PF00160">
    <property type="entry name" value="Pro_isomerase"/>
    <property type="match status" value="1"/>
</dbReference>
<evidence type="ECO:0000259" key="4">
    <source>
        <dbReference type="PROSITE" id="PS50072"/>
    </source>
</evidence>
<dbReference type="EC" id="5.2.1.8" evidence="2"/>
<dbReference type="GO" id="GO:0003755">
    <property type="term" value="F:peptidyl-prolyl cis-trans isomerase activity"/>
    <property type="evidence" value="ECO:0007669"/>
    <property type="project" value="UniProtKB-UniRule"/>
</dbReference>
<feature type="region of interest" description="Disordered" evidence="3">
    <location>
        <begin position="1"/>
        <end position="21"/>
    </location>
</feature>
<feature type="domain" description="PPIase cyclophilin-type" evidence="4">
    <location>
        <begin position="102"/>
        <end position="249"/>
    </location>
</feature>
<dbReference type="PANTHER" id="PTHR45625">
    <property type="entry name" value="PEPTIDYL-PROLYL CIS-TRANS ISOMERASE-RELATED"/>
    <property type="match status" value="1"/>
</dbReference>
<gene>
    <name evidence="5" type="ORF">AE0388_1205</name>
</gene>
<dbReference type="PATRIC" id="fig|1703.6.peg.1093"/>
<comment type="similarity">
    <text evidence="2">Belongs to the cyclophilin-type PPIase family.</text>
</comment>
<sequence>MDHPAPSRSHALTRHSDESTRRSKSALLLTLAAFAVLALLLLSGCGSSDSDGDSAEGSGESDSSAAAGTCSYPADSQSAAKDVEAPAEEPEAKGTITATIATSAGDLAATLDADRTPCTVNSFLSLAKQKYFDDTECHRLTTEGIFVLQCGDPTGTGTGGPGYSFADELDGSETYPAGTLAMANSGPDTNGSQFFVVYDDSSLPPDYTVFGKLDEKSTKTVADLAAKGTDNGAGDGAPKEKVTITEVTAKS</sequence>
<keyword evidence="6" id="KW-1185">Reference proteome</keyword>
<evidence type="ECO:0000313" key="5">
    <source>
        <dbReference type="EMBL" id="KHS53262.1"/>
    </source>
</evidence>
<dbReference type="Proteomes" id="UP000031488">
    <property type="component" value="Unassembled WGS sequence"/>
</dbReference>
<dbReference type="SUPFAM" id="SSF50891">
    <property type="entry name" value="Cyclophilin-like"/>
    <property type="match status" value="1"/>
</dbReference>
<feature type="compositionally biased region" description="Low complexity" evidence="3">
    <location>
        <begin position="47"/>
        <end position="68"/>
    </location>
</feature>
<dbReference type="PROSITE" id="PS50072">
    <property type="entry name" value="CSA_PPIASE_2"/>
    <property type="match status" value="1"/>
</dbReference>
<dbReference type="InterPro" id="IPR002130">
    <property type="entry name" value="Cyclophilin-type_PPIase_dom"/>
</dbReference>
<comment type="catalytic activity">
    <reaction evidence="2">
        <text>[protein]-peptidylproline (omega=180) = [protein]-peptidylproline (omega=0)</text>
        <dbReference type="Rhea" id="RHEA:16237"/>
        <dbReference type="Rhea" id="RHEA-COMP:10747"/>
        <dbReference type="Rhea" id="RHEA-COMP:10748"/>
        <dbReference type="ChEBI" id="CHEBI:83833"/>
        <dbReference type="ChEBI" id="CHEBI:83834"/>
        <dbReference type="EC" id="5.2.1.8"/>
    </reaction>
</comment>
<dbReference type="Gene3D" id="2.40.100.10">
    <property type="entry name" value="Cyclophilin-like"/>
    <property type="match status" value="1"/>
</dbReference>
<protein>
    <recommendedName>
        <fullName evidence="2">Peptidyl-prolyl cis-trans isomerase</fullName>
        <shortName evidence="2">PPIase</shortName>
        <ecNumber evidence="2">5.2.1.8</ecNumber>
    </recommendedName>
</protein>
<organism evidence="5 6">
    <name type="scientific">Brevibacterium linens</name>
    <dbReference type="NCBI Taxonomy" id="1703"/>
    <lineage>
        <taxon>Bacteria</taxon>
        <taxon>Bacillati</taxon>
        <taxon>Actinomycetota</taxon>
        <taxon>Actinomycetes</taxon>
        <taxon>Micrococcales</taxon>
        <taxon>Brevibacteriaceae</taxon>
        <taxon>Brevibacterium</taxon>
    </lineage>
</organism>
<dbReference type="EMBL" id="JTJZ01000016">
    <property type="protein sequence ID" value="KHS53262.1"/>
    <property type="molecule type" value="Genomic_DNA"/>
</dbReference>
<proteinExistence type="inferred from homology"/>
<dbReference type="InterPro" id="IPR029000">
    <property type="entry name" value="Cyclophilin-like_dom_sf"/>
</dbReference>
<name>A0A0B9A3B7_BRELN</name>
<dbReference type="AlphaFoldDB" id="A0A0B9A3B7"/>
<dbReference type="RefSeq" id="WP_082018825.1">
    <property type="nucleotide sequence ID" value="NZ_JTJZ01000016.1"/>
</dbReference>